<dbReference type="Proteomes" id="UP000029914">
    <property type="component" value="Chromosome"/>
</dbReference>
<dbReference type="Pfam" id="PF13845">
    <property type="entry name" value="Septum_form"/>
    <property type="match status" value="1"/>
</dbReference>
<dbReference type="EMBL" id="CP006764">
    <property type="protein sequence ID" value="AIT62341.1"/>
    <property type="molecule type" value="Genomic_DNA"/>
</dbReference>
<reference evidence="2 3" key="1">
    <citation type="submission" date="2013-09" db="EMBL/GenBank/DDBJ databases">
        <title>Complete genome sequence of Corynebacterium doosanense CAU 212(T) (=DSM 45436(T)), isolated from activated sludge.</title>
        <authorList>
            <person name="Schaffert L."/>
            <person name="Albersmeier A."/>
            <person name="Kalinowski J."/>
            <person name="Ruckert C."/>
        </authorList>
    </citation>
    <scope>NUCLEOTIDE SEQUENCE [LARGE SCALE GENOMIC DNA]</scope>
    <source>
        <strain evidence="2 3">CAU 212</strain>
    </source>
</reference>
<dbReference type="HOGENOM" id="CLU_070743_2_0_11"/>
<evidence type="ECO:0000259" key="1">
    <source>
        <dbReference type="Pfam" id="PF13845"/>
    </source>
</evidence>
<dbReference type="InterPro" id="IPR026004">
    <property type="entry name" value="Septum_form"/>
</dbReference>
<evidence type="ECO:0000313" key="3">
    <source>
        <dbReference type="Proteomes" id="UP000029914"/>
    </source>
</evidence>
<gene>
    <name evidence="2" type="ORF">CDOO_12045</name>
</gene>
<organism evidence="2 3">
    <name type="scientific">Corynebacterium doosanense CAU 212 = DSM 45436</name>
    <dbReference type="NCBI Taxonomy" id="558173"/>
    <lineage>
        <taxon>Bacteria</taxon>
        <taxon>Bacillati</taxon>
        <taxon>Actinomycetota</taxon>
        <taxon>Actinomycetes</taxon>
        <taxon>Mycobacteriales</taxon>
        <taxon>Corynebacteriaceae</taxon>
        <taxon>Corynebacterium</taxon>
    </lineage>
</organism>
<protein>
    <recommendedName>
        <fullName evidence="1">Septum formation-related domain-containing protein</fullName>
    </recommendedName>
</protein>
<dbReference type="AlphaFoldDB" id="A0A097IJL3"/>
<feature type="domain" description="Septum formation-related" evidence="1">
    <location>
        <begin position="17"/>
        <end position="112"/>
    </location>
</feature>
<evidence type="ECO:0000313" key="2">
    <source>
        <dbReference type="EMBL" id="AIT62341.1"/>
    </source>
</evidence>
<accession>A0A097IJL3</accession>
<proteinExistence type="predicted"/>
<sequence>MEVGNCIAEETVATEGQLLAEDEVKVVDCGAPHREEVYHVTDMTETEIPLDSDSAGWEDIGIDYCTDPFETYTGTDILHSDYSYSFWHPSEGSWKQGDKEIVCLISHEEDHSGSVKS</sequence>
<dbReference type="KEGG" id="cdo:CDOO_12045"/>
<name>A0A097IJL3_9CORY</name>
<keyword evidence="3" id="KW-1185">Reference proteome</keyword>
<dbReference type="STRING" id="558173.CDOO_12045"/>